<protein>
    <submittedName>
        <fullName evidence="1">Uncharacterized protein</fullName>
    </submittedName>
</protein>
<accession>A9KTA9</accession>
<organism evidence="1 2">
    <name type="scientific">Lachnoclostridium phytofermentans (strain ATCC 700394 / DSM 18823 / ISDg)</name>
    <name type="common">Clostridium phytofermentans</name>
    <dbReference type="NCBI Taxonomy" id="357809"/>
    <lineage>
        <taxon>Bacteria</taxon>
        <taxon>Bacillati</taxon>
        <taxon>Bacillota</taxon>
        <taxon>Clostridia</taxon>
        <taxon>Lachnospirales</taxon>
        <taxon>Lachnospiraceae</taxon>
    </lineage>
</organism>
<dbReference type="EMBL" id="CP000885">
    <property type="protein sequence ID" value="ABX43739.1"/>
    <property type="molecule type" value="Genomic_DNA"/>
</dbReference>
<name>A9KTA9_LACP7</name>
<dbReference type="KEGG" id="cpy:Cphy_3386"/>
<dbReference type="RefSeq" id="WP_012201388.1">
    <property type="nucleotide sequence ID" value="NC_010001.1"/>
</dbReference>
<proteinExistence type="predicted"/>
<reference evidence="2" key="1">
    <citation type="submission" date="2007-11" db="EMBL/GenBank/DDBJ databases">
        <title>Complete genome sequence of Clostridium phytofermentans ISDg.</title>
        <authorList>
            <person name="Leschine S.B."/>
            <person name="Warnick T.A."/>
            <person name="Blanchard J.L."/>
            <person name="Schnell D.J."/>
            <person name="Petit E.L."/>
            <person name="LaTouf W.G."/>
            <person name="Copeland A."/>
            <person name="Lucas S."/>
            <person name="Lapidus A."/>
            <person name="Barry K."/>
            <person name="Glavina del Rio T."/>
            <person name="Dalin E."/>
            <person name="Tice H."/>
            <person name="Pitluck S."/>
            <person name="Kiss H."/>
            <person name="Brettin T."/>
            <person name="Bruce D."/>
            <person name="Detter J.C."/>
            <person name="Han C."/>
            <person name="Kuske C."/>
            <person name="Schmutz J."/>
            <person name="Larimer F."/>
            <person name="Land M."/>
            <person name="Hauser L."/>
            <person name="Kyrpides N."/>
            <person name="Kim E.A."/>
            <person name="Richardson P."/>
        </authorList>
    </citation>
    <scope>NUCLEOTIDE SEQUENCE [LARGE SCALE GENOMIC DNA]</scope>
    <source>
        <strain evidence="2">ATCC 700394 / DSM 18823 / ISDg</strain>
    </source>
</reference>
<evidence type="ECO:0000313" key="2">
    <source>
        <dbReference type="Proteomes" id="UP000000370"/>
    </source>
</evidence>
<sequence precursor="true">MVIILVVSAFNVFTNAYAHDIGFDCDQTKALEAYNDLINNFRKESRMITYPDEFGGAYLDKEDLIIQLLDTSDDYVQKYRVLTNYSDSIRFEKVVNSYNSLLSLYDDIDELFKGYTINGYGVDVINNNLKVSFGINHKVVAKPLWALLLNIMEKCQVIIQVLSLPPTKL</sequence>
<dbReference type="AlphaFoldDB" id="A9KTA9"/>
<gene>
    <name evidence="1" type="ordered locus">Cphy_3386</name>
</gene>
<dbReference type="STRING" id="357809.Cphy_3386"/>
<dbReference type="HOGENOM" id="CLU_1575761_0_0_9"/>
<evidence type="ECO:0000313" key="1">
    <source>
        <dbReference type="EMBL" id="ABX43739.1"/>
    </source>
</evidence>
<dbReference type="Proteomes" id="UP000000370">
    <property type="component" value="Chromosome"/>
</dbReference>
<keyword evidence="2" id="KW-1185">Reference proteome</keyword>